<evidence type="ECO:0000256" key="1">
    <source>
        <dbReference type="SAM" id="SignalP"/>
    </source>
</evidence>
<name>A0A183UKF8_TOXCA</name>
<evidence type="ECO:0000259" key="2">
    <source>
        <dbReference type="SMART" id="SM00060"/>
    </source>
</evidence>
<proteinExistence type="predicted"/>
<dbReference type="InterPro" id="IPR036116">
    <property type="entry name" value="FN3_sf"/>
</dbReference>
<feature type="domain" description="Fibronectin type-III" evidence="2">
    <location>
        <begin position="130"/>
        <end position="215"/>
    </location>
</feature>
<dbReference type="Gene3D" id="3.40.50.1820">
    <property type="entry name" value="alpha/beta hydrolase"/>
    <property type="match status" value="1"/>
</dbReference>
<reference evidence="4" key="1">
    <citation type="submission" date="2016-06" db="UniProtKB">
        <authorList>
            <consortium name="WormBaseParasite"/>
        </authorList>
    </citation>
    <scope>IDENTIFICATION</scope>
</reference>
<keyword evidence="1" id="KW-0732">Signal</keyword>
<feature type="domain" description="Fibronectin type-III" evidence="2">
    <location>
        <begin position="361"/>
        <end position="447"/>
    </location>
</feature>
<sequence length="1158" mass="129845">LRIAFALWLCGTVDAFTVLPYVQIDFVHYFRLAQCEAKCAQKYAFITFQYGASTKRLLHDGTFIEFVAITDDNGRFCQLGCHRRRTFSKKASRSVRKPLEDGAKFWSESSAHAGLSGASPVSMVRVGCMNVAPSEGTEFEDSIQGTVFIEMSEHNATPIRFIVQWKQRVYVRSIFEESGWITASIEPEPWFKVEGMVPNVQYRFLVTAVGPDGRLGSPVMSDWAEALSLGLILRPPAGPLDITPKYDSENGVCALVSWSHTPALHETVEESSHQRFASFDSCHYRVTYTNSTHQKSANFVMDSGAGYLLSHLEFSCEYSVSLSALPAAPNDSLSGSSPLEERFITLACNEVFGSGSLNCPPEPVHRLRVQVLPNGTADVMWTPSSDHSAILVYQLFYHSLTDQPDCLREAVSLYLNATSTSARIQLAGREPCEYVVRLINYDLIGRDAVAEARIWIDKAQELIDYLEGRYKEATELYARYPLKSNGSPGRTMPNEELALKINLPPTALPKFDGDPLEFRSYWDQLDSLVNRHRIPDVTKFTHLLVALRGKARAALEGLPVTNTSYAEAVDILHRRFEVKNVVRRALYVQIHNLPRRDKGMDSVGRLTQSFDKICRQLRALGEDPDHPATILSIEQKLSPHVQEIRGKYIVTSRNTSGYVFLGIPYAEPPLGKLRYRAPRAVRPWKGVIEVKQYRNSCLWNSSITSNIAEFTRMSEDCLTVNVFTNAKCLLKGKCAVVYMIHGGDYNFDSPMLYPVDFLVDNFAPEERSVIVVTVTYRLGSFGFLNLSPNLKSSAVKNIGLLDMIEGLRWVQKEISNLGGDPNRVTVMGHSSGAVNAHQLTVSPLTKGLFNQAIIMSGLLGIPTPPNNGQRVSEQFAIKAGCADEKFDDRDAKTVEAVLDCLRKINGKKLLAIQRLIEDDGFTFQGPCVDGPGGVLPKTVEELMKTARPIKMMIGTVEKEMQNTDYLLCKDGSVDRKGVKATCAAVTAMFGYRKKREASRTCTQEYVKPYKTPYIVDDPGFFVNAALYSEALIGAGGRVFLYQFNYANVGDAFYLGPLVPKYTQAQTPHHTQEFVYIVGIHMGNFTEKDEIIRVKFSQLLIDFVNKGDPSSSTEQRWTELRPEIMNYFVIDFDEQNKMPGMKYAYHAHEIKFWNKTMLR</sequence>
<dbReference type="Pfam" id="PF00135">
    <property type="entry name" value="COesterase"/>
    <property type="match status" value="1"/>
</dbReference>
<organism evidence="3 4">
    <name type="scientific">Toxocara canis</name>
    <name type="common">Canine roundworm</name>
    <dbReference type="NCBI Taxonomy" id="6265"/>
    <lineage>
        <taxon>Eukaryota</taxon>
        <taxon>Metazoa</taxon>
        <taxon>Ecdysozoa</taxon>
        <taxon>Nematoda</taxon>
        <taxon>Chromadorea</taxon>
        <taxon>Rhabditida</taxon>
        <taxon>Spirurina</taxon>
        <taxon>Ascaridomorpha</taxon>
        <taxon>Ascaridoidea</taxon>
        <taxon>Toxocaridae</taxon>
        <taxon>Toxocara</taxon>
    </lineage>
</organism>
<dbReference type="SMART" id="SM00060">
    <property type="entry name" value="FN3"/>
    <property type="match status" value="3"/>
</dbReference>
<evidence type="ECO:0000313" key="3">
    <source>
        <dbReference type="Proteomes" id="UP000050794"/>
    </source>
</evidence>
<feature type="chain" id="PRO_5012113712" evidence="1">
    <location>
        <begin position="16"/>
        <end position="1158"/>
    </location>
</feature>
<evidence type="ECO:0000313" key="4">
    <source>
        <dbReference type="WBParaSite" id="TCNE_0000897801-mRNA-1"/>
    </source>
</evidence>
<dbReference type="Proteomes" id="UP000050794">
    <property type="component" value="Unassembled WGS sequence"/>
</dbReference>
<dbReference type="WBParaSite" id="TCNE_0000897801-mRNA-1">
    <property type="protein sequence ID" value="TCNE_0000897801-mRNA-1"/>
    <property type="gene ID" value="TCNE_0000897801"/>
</dbReference>
<accession>A0A183UKF8</accession>
<feature type="signal peptide" evidence="1">
    <location>
        <begin position="1"/>
        <end position="15"/>
    </location>
</feature>
<dbReference type="SUPFAM" id="SSF49265">
    <property type="entry name" value="Fibronectin type III"/>
    <property type="match status" value="2"/>
</dbReference>
<feature type="domain" description="Fibronectin type-III" evidence="2">
    <location>
        <begin position="236"/>
        <end position="332"/>
    </location>
</feature>
<protein>
    <submittedName>
        <fullName evidence="4">Fibronectin type-III domain-containing protein</fullName>
    </submittedName>
</protein>
<dbReference type="AlphaFoldDB" id="A0A183UKF8"/>
<dbReference type="PANTHER" id="PTHR45580:SF6">
    <property type="entry name" value="CARBOXYLESTERASE TYPE B DOMAIN-CONTAINING PROTEIN"/>
    <property type="match status" value="1"/>
</dbReference>
<dbReference type="PANTHER" id="PTHR45580">
    <property type="entry name" value="PROTEIN CBG05369"/>
    <property type="match status" value="1"/>
</dbReference>
<dbReference type="SUPFAM" id="SSF53474">
    <property type="entry name" value="alpha/beta-Hydrolases"/>
    <property type="match status" value="1"/>
</dbReference>
<dbReference type="InterPro" id="IPR003961">
    <property type="entry name" value="FN3_dom"/>
</dbReference>
<dbReference type="InterPro" id="IPR002018">
    <property type="entry name" value="CarbesteraseB"/>
</dbReference>
<keyword evidence="3" id="KW-1185">Reference proteome</keyword>
<dbReference type="InterPro" id="IPR029058">
    <property type="entry name" value="AB_hydrolase_fold"/>
</dbReference>